<proteinExistence type="predicted"/>
<keyword evidence="4" id="KW-1185">Reference proteome</keyword>
<dbReference type="GO" id="GO:0016757">
    <property type="term" value="F:glycosyltransferase activity"/>
    <property type="evidence" value="ECO:0007669"/>
    <property type="project" value="TreeGrafter"/>
</dbReference>
<keyword evidence="1" id="KW-0812">Transmembrane</keyword>
<sequence length="430" mass="47786">MSITVAYLVNQYPKVSHSFIRREILALEADGIPVLRFSVRSCATELVDEADRQELDKTRFILGVGLFGVLLSFCRVAISRPSQFWQSFRLAWKLGRRSEQGILYHLIYLAEACVLLEWLNQADVAHLHAHFGTNSTTVALLCRSLGGPPYSFTVHGPEEFDKVQAIGLPEKIKRADFVVAISSFGKSQLYRWCSLDQWPKIHVVHCGVDQVYLDHPFTPMPTEPQFVCIGRLCEDKGQLLLVQAAQQLIQEGFRFRLVLVGDGTIRPEIEALIAAHHLQPYIEITGWASNVEVRRHLLNAWVMVLPSFAEGLPVAIMEALALGRPVISTTIAGIPELVKPGVCGWLTPPSSVEDLVSTMRQALQASPEHLEHLGRQGAARVAQQHNVAIEAGKLAILFRASSERHQNQPAVTASHSYRDLSVTNAYSKAP</sequence>
<evidence type="ECO:0000259" key="2">
    <source>
        <dbReference type="Pfam" id="PF13439"/>
    </source>
</evidence>
<evidence type="ECO:0000313" key="4">
    <source>
        <dbReference type="Proteomes" id="UP001163152"/>
    </source>
</evidence>
<dbReference type="Pfam" id="PF13692">
    <property type="entry name" value="Glyco_trans_1_4"/>
    <property type="match status" value="1"/>
</dbReference>
<dbReference type="SUPFAM" id="SSF53756">
    <property type="entry name" value="UDP-Glycosyltransferase/glycogen phosphorylase"/>
    <property type="match status" value="1"/>
</dbReference>
<dbReference type="Pfam" id="PF13439">
    <property type="entry name" value="Glyco_transf_4"/>
    <property type="match status" value="1"/>
</dbReference>
<keyword evidence="1" id="KW-0472">Membrane</keyword>
<evidence type="ECO:0000256" key="1">
    <source>
        <dbReference type="SAM" id="Phobius"/>
    </source>
</evidence>
<reference evidence="3" key="1">
    <citation type="submission" date="2022-12" db="EMBL/GenBank/DDBJ databases">
        <title>Polyphasic identification of a Novel Hot-Spring Cyanobacterium Ocullathermofonsia sinensis gen nov. sp. nov. and Genomic Insights on its Adaptations to the Thermal Habitat.</title>
        <authorList>
            <person name="Daroch M."/>
            <person name="Tang J."/>
            <person name="Jiang Y."/>
        </authorList>
    </citation>
    <scope>NUCLEOTIDE SEQUENCE</scope>
    <source>
        <strain evidence="3">PKUAC-SCTA174</strain>
    </source>
</reference>
<dbReference type="EMBL" id="CP113797">
    <property type="protein sequence ID" value="WAL61632.1"/>
    <property type="molecule type" value="Genomic_DNA"/>
</dbReference>
<dbReference type="InterPro" id="IPR050194">
    <property type="entry name" value="Glycosyltransferase_grp1"/>
</dbReference>
<feature type="transmembrane region" description="Helical" evidence="1">
    <location>
        <begin position="60"/>
        <end position="78"/>
    </location>
</feature>
<gene>
    <name evidence="3" type="ORF">OXH18_06505</name>
</gene>
<dbReference type="InterPro" id="IPR028098">
    <property type="entry name" value="Glyco_trans_4-like_N"/>
</dbReference>
<dbReference type="KEGG" id="tsin:OXH18_06505"/>
<keyword evidence="1" id="KW-1133">Transmembrane helix</keyword>
<dbReference type="PANTHER" id="PTHR45947">
    <property type="entry name" value="SULFOQUINOVOSYL TRANSFERASE SQD2"/>
    <property type="match status" value="1"/>
</dbReference>
<accession>A0A9E8ZH21</accession>
<dbReference type="PANTHER" id="PTHR45947:SF15">
    <property type="entry name" value="TEICHURONIC ACID BIOSYNTHESIS GLYCOSYLTRANSFERASE TUAC-RELATED"/>
    <property type="match status" value="1"/>
</dbReference>
<dbReference type="Proteomes" id="UP001163152">
    <property type="component" value="Chromosome"/>
</dbReference>
<dbReference type="AlphaFoldDB" id="A0A9E8ZH21"/>
<organism evidence="3 4">
    <name type="scientific">Thermocoleostomius sinensis A174</name>
    <dbReference type="NCBI Taxonomy" id="2016057"/>
    <lineage>
        <taxon>Bacteria</taxon>
        <taxon>Bacillati</taxon>
        <taxon>Cyanobacteriota</taxon>
        <taxon>Cyanophyceae</taxon>
        <taxon>Oculatellales</taxon>
        <taxon>Oculatellaceae</taxon>
        <taxon>Thermocoleostomius</taxon>
    </lineage>
</organism>
<name>A0A9E8ZH21_9CYAN</name>
<dbReference type="CDD" id="cd03801">
    <property type="entry name" value="GT4_PimA-like"/>
    <property type="match status" value="1"/>
</dbReference>
<feature type="domain" description="Glycosyltransferase subfamily 4-like N-terminal" evidence="2">
    <location>
        <begin position="107"/>
        <end position="209"/>
    </location>
</feature>
<evidence type="ECO:0000313" key="3">
    <source>
        <dbReference type="EMBL" id="WAL61632.1"/>
    </source>
</evidence>
<protein>
    <submittedName>
        <fullName evidence="3">Glycosyltransferase family 4 protein</fullName>
    </submittedName>
</protein>
<dbReference type="Gene3D" id="3.40.50.2000">
    <property type="entry name" value="Glycogen Phosphorylase B"/>
    <property type="match status" value="2"/>
</dbReference>